<dbReference type="AlphaFoldDB" id="A0A656HBM5"/>
<evidence type="ECO:0000313" key="3">
    <source>
        <dbReference type="Proteomes" id="UP000005317"/>
    </source>
</evidence>
<feature type="coiled-coil region" evidence="1">
    <location>
        <begin position="103"/>
        <end position="166"/>
    </location>
</feature>
<evidence type="ECO:0000313" key="2">
    <source>
        <dbReference type="EMBL" id="EIJ33374.1"/>
    </source>
</evidence>
<organism evidence="2 3">
    <name type="scientific">Thiothrix nivea (strain ATCC 35100 / DSM 5205 / JP2)</name>
    <dbReference type="NCBI Taxonomy" id="870187"/>
    <lineage>
        <taxon>Bacteria</taxon>
        <taxon>Pseudomonadati</taxon>
        <taxon>Pseudomonadota</taxon>
        <taxon>Gammaproteobacteria</taxon>
        <taxon>Thiotrichales</taxon>
        <taxon>Thiotrichaceae</taxon>
        <taxon>Thiothrix</taxon>
    </lineage>
</organism>
<keyword evidence="1" id="KW-0175">Coiled coil</keyword>
<name>A0A656HBM5_THINJ</name>
<keyword evidence="3" id="KW-1185">Reference proteome</keyword>
<accession>A0A656HBM5</accession>
<sequence length="270" mass="30788">MFEAIENTSETVSPEAIEHINNVFHTAKQLKAERAALIEEEKNKRNGTRLESRSIMGFQVKGFGESHDKYKANLKTLEVDSIESNEMHVFVINEQKTALENRLSDLASYKEGLEVELQELKQADALLQCKSQDYAEKLASGDIVGADLIENNRKSQLQENNSQQQEISGKIEGCKKAESLIVADISIYAEIEKISCHNLLLLQYNAIKTPIFEQLEAAKETYENLNTIAHKLWGDNYDRWEHICKLQDFIRDGKNTTLKRGFIESIVFSF</sequence>
<dbReference type="Proteomes" id="UP000005317">
    <property type="component" value="Unassembled WGS sequence"/>
</dbReference>
<dbReference type="RefSeq" id="WP_002707328.1">
    <property type="nucleotide sequence ID" value="NZ_JH651384.1"/>
</dbReference>
<dbReference type="EMBL" id="JH651384">
    <property type="protein sequence ID" value="EIJ33374.1"/>
    <property type="molecule type" value="Genomic_DNA"/>
</dbReference>
<gene>
    <name evidence="2" type="ORF">Thini_0737</name>
</gene>
<reference evidence="3" key="1">
    <citation type="journal article" date="2011" name="Stand. Genomic Sci.">
        <title>Genome sequence of the filamentous, gliding Thiothrix nivea neotype strain (JP2(T)).</title>
        <authorList>
            <person name="Lapidus A."/>
            <person name="Nolan M."/>
            <person name="Lucas S."/>
            <person name="Glavina Del Rio T."/>
            <person name="Tice H."/>
            <person name="Cheng J.F."/>
            <person name="Tapia R."/>
            <person name="Han C."/>
            <person name="Goodwin L."/>
            <person name="Pitluck S."/>
            <person name="Liolios K."/>
            <person name="Pagani I."/>
            <person name="Ivanova N."/>
            <person name="Huntemann M."/>
            <person name="Mavromatis K."/>
            <person name="Mikhailova N."/>
            <person name="Pati A."/>
            <person name="Chen A."/>
            <person name="Palaniappan K."/>
            <person name="Land M."/>
            <person name="Brambilla E.M."/>
            <person name="Rohde M."/>
            <person name="Abt B."/>
            <person name="Verbarg S."/>
            <person name="Goker M."/>
            <person name="Bristow J."/>
            <person name="Eisen J.A."/>
            <person name="Markowitz V."/>
            <person name="Hugenholtz P."/>
            <person name="Kyrpides N.C."/>
            <person name="Klenk H.P."/>
            <person name="Woyke T."/>
        </authorList>
    </citation>
    <scope>NUCLEOTIDE SEQUENCE [LARGE SCALE GENOMIC DNA]</scope>
    <source>
        <strain evidence="3">ATCC 35100 / DSM 5205 / JP2</strain>
    </source>
</reference>
<evidence type="ECO:0000256" key="1">
    <source>
        <dbReference type="SAM" id="Coils"/>
    </source>
</evidence>
<protein>
    <submittedName>
        <fullName evidence="2">Uncharacterized protein</fullName>
    </submittedName>
</protein>
<proteinExistence type="predicted"/>